<feature type="transmembrane region" description="Helical" evidence="2">
    <location>
        <begin position="37"/>
        <end position="57"/>
    </location>
</feature>
<reference evidence="4 5" key="1">
    <citation type="submission" date="2020-02" db="EMBL/GenBank/DDBJ databases">
        <authorList>
            <person name="Li X.-J."/>
            <person name="Han X.-M."/>
        </authorList>
    </citation>
    <scope>NUCLEOTIDE SEQUENCE [LARGE SCALE GENOMIC DNA]</scope>
    <source>
        <strain evidence="4 5">CCTCC AB 2017055</strain>
    </source>
</reference>
<evidence type="ECO:0000259" key="3">
    <source>
        <dbReference type="Pfam" id="PF03109"/>
    </source>
</evidence>
<gene>
    <name evidence="4" type="ORF">G1H10_00590</name>
</gene>
<dbReference type="EMBL" id="JAAGOA010000001">
    <property type="protein sequence ID" value="NED98663.1"/>
    <property type="molecule type" value="Genomic_DNA"/>
</dbReference>
<dbReference type="SUPFAM" id="SSF56112">
    <property type="entry name" value="Protein kinase-like (PK-like)"/>
    <property type="match status" value="1"/>
</dbReference>
<feature type="transmembrane region" description="Helical" evidence="2">
    <location>
        <begin position="6"/>
        <end position="25"/>
    </location>
</feature>
<keyword evidence="4" id="KW-0418">Kinase</keyword>
<keyword evidence="2" id="KW-1133">Transmembrane helix</keyword>
<name>A0A6L9S1Y5_9ACTN</name>
<evidence type="ECO:0000256" key="1">
    <source>
        <dbReference type="ARBA" id="ARBA00009670"/>
    </source>
</evidence>
<dbReference type="InterPro" id="IPR050154">
    <property type="entry name" value="UbiB_kinase"/>
</dbReference>
<dbReference type="GO" id="GO:0016301">
    <property type="term" value="F:kinase activity"/>
    <property type="evidence" value="ECO:0007669"/>
    <property type="project" value="UniProtKB-KW"/>
</dbReference>
<dbReference type="CDD" id="cd05121">
    <property type="entry name" value="ABC1_ADCK3-like"/>
    <property type="match status" value="1"/>
</dbReference>
<keyword evidence="5" id="KW-1185">Reference proteome</keyword>
<evidence type="ECO:0000313" key="5">
    <source>
        <dbReference type="Proteomes" id="UP000475214"/>
    </source>
</evidence>
<comment type="caution">
    <text evidence="4">The sequence shown here is derived from an EMBL/GenBank/DDBJ whole genome shotgun (WGS) entry which is preliminary data.</text>
</comment>
<feature type="transmembrane region" description="Helical" evidence="2">
    <location>
        <begin position="77"/>
        <end position="102"/>
    </location>
</feature>
<dbReference type="Proteomes" id="UP000475214">
    <property type="component" value="Unassembled WGS sequence"/>
</dbReference>
<proteinExistence type="inferred from homology"/>
<evidence type="ECO:0000256" key="2">
    <source>
        <dbReference type="SAM" id="Phobius"/>
    </source>
</evidence>
<feature type="domain" description="ABC1 atypical kinase-like" evidence="3">
    <location>
        <begin position="200"/>
        <end position="439"/>
    </location>
</feature>
<feature type="transmembrane region" description="Helical" evidence="2">
    <location>
        <begin position="603"/>
        <end position="625"/>
    </location>
</feature>
<dbReference type="Pfam" id="PF03109">
    <property type="entry name" value="ABC1"/>
    <property type="match status" value="1"/>
</dbReference>
<feature type="transmembrane region" description="Helical" evidence="2">
    <location>
        <begin position="637"/>
        <end position="655"/>
    </location>
</feature>
<keyword evidence="2" id="KW-0472">Membrane</keyword>
<dbReference type="AlphaFoldDB" id="A0A6L9S1Y5"/>
<comment type="similarity">
    <text evidence="1">Belongs to the protein kinase superfamily. ADCK protein kinase family.</text>
</comment>
<dbReference type="PANTHER" id="PTHR10566">
    <property type="entry name" value="CHAPERONE-ACTIVITY OF BC1 COMPLEX CABC1 -RELATED"/>
    <property type="match status" value="1"/>
</dbReference>
<dbReference type="PANTHER" id="PTHR10566:SF113">
    <property type="entry name" value="PROTEIN ACTIVITY OF BC1 COMPLEX KINASE 7, CHLOROPLASTIC"/>
    <property type="match status" value="1"/>
</dbReference>
<organism evidence="4 5">
    <name type="scientific">Phytoactinopolyspora halotolerans</name>
    <dbReference type="NCBI Taxonomy" id="1981512"/>
    <lineage>
        <taxon>Bacteria</taxon>
        <taxon>Bacillati</taxon>
        <taxon>Actinomycetota</taxon>
        <taxon>Actinomycetes</taxon>
        <taxon>Jiangellales</taxon>
        <taxon>Jiangellaceae</taxon>
        <taxon>Phytoactinopolyspora</taxon>
    </lineage>
</organism>
<sequence>MHVLALPTVLIFGFVMALIVGMAAQRLLGIRLGAVRLLLAGIFALIVGPFIMIGILGPFAPPPDDPDPQIDFDGTTFWFFLLSLVCIVLASMAFIVVIEAFAPLGSIPPARVWGRGLRARFKRARRYWQIVGIAVRHGLGPYIRGGRRRALAVPSGRAQLGRALTATLNRGGVTFVKMGQIMATRRDMLPSEIVAELASLQDDAEPVPWPEVEAVLRHELGAPATEIFADIDPTPLAAASVGQVHVARLHSGDEVVVKVQRPGIRPVVERDLDIAARLATRLESGTDWARGMGLSTLADGLAAAIREELDYRVEADNIVAVAEAHPAGTGVRLPRVHAQLTTERVLVMERLRGTPLNAAGPEIERLGLSRADIARSLLSVLFHQIIDAGVFHADPHGGNVLLLDDGRLGLLDFGSVGRLDGSLREALQRLLLGVDSGDPLAVSDALLELVPRPDEIDEQRLERDLGRFLARHVSGAGTPSARMFGDLFRIVADHGLSIPPEVAAVFRTLATAEGTLSTVAPGFNLITETRALASDYMAEQLGPEQLKQSATDELARLVPVLRRLPRRVERIANAAEHGRLGVNVRLLADERDRAVITGLLHETLVAFIAATTGIMAVILLGLGGGPAVTTDIGLHELIGYNLLVISAILALRVLVRIFRRS</sequence>
<dbReference type="InterPro" id="IPR004147">
    <property type="entry name" value="ABC1_dom"/>
</dbReference>
<evidence type="ECO:0000313" key="4">
    <source>
        <dbReference type="EMBL" id="NED98663.1"/>
    </source>
</evidence>
<keyword evidence="4" id="KW-0808">Transferase</keyword>
<dbReference type="InterPro" id="IPR011009">
    <property type="entry name" value="Kinase-like_dom_sf"/>
</dbReference>
<protein>
    <submittedName>
        <fullName evidence="4">AarF/ABC1/UbiB kinase family protein</fullName>
    </submittedName>
</protein>
<accession>A0A6L9S1Y5</accession>
<keyword evidence="2" id="KW-0812">Transmembrane</keyword>
<dbReference type="RefSeq" id="WP_163731173.1">
    <property type="nucleotide sequence ID" value="NZ_JAAGOA010000001.1"/>
</dbReference>